<evidence type="ECO:0000259" key="1">
    <source>
        <dbReference type="Pfam" id="PF03372"/>
    </source>
</evidence>
<dbReference type="SUPFAM" id="SSF56219">
    <property type="entry name" value="DNase I-like"/>
    <property type="match status" value="1"/>
</dbReference>
<protein>
    <submittedName>
        <fullName evidence="2">Endonuclease/exonuclease/phosphatase family protein</fullName>
    </submittedName>
</protein>
<comment type="caution">
    <text evidence="2">The sequence shown here is derived from an EMBL/GenBank/DDBJ whole genome shotgun (WGS) entry which is preliminary data.</text>
</comment>
<evidence type="ECO:0000313" key="2">
    <source>
        <dbReference type="EMBL" id="MEW9922243.1"/>
    </source>
</evidence>
<dbReference type="Gene3D" id="3.60.10.10">
    <property type="entry name" value="Endonuclease/exonuclease/phosphatase"/>
    <property type="match status" value="1"/>
</dbReference>
<dbReference type="Pfam" id="PF03372">
    <property type="entry name" value="Exo_endo_phos"/>
    <property type="match status" value="1"/>
</dbReference>
<evidence type="ECO:0000313" key="3">
    <source>
        <dbReference type="Proteomes" id="UP001556098"/>
    </source>
</evidence>
<keyword evidence="2" id="KW-0378">Hydrolase</keyword>
<keyword evidence="3" id="KW-1185">Reference proteome</keyword>
<keyword evidence="2" id="KW-0540">Nuclease</keyword>
<dbReference type="InterPro" id="IPR005135">
    <property type="entry name" value="Endo/exonuclease/phosphatase"/>
</dbReference>
<proteinExistence type="predicted"/>
<dbReference type="EMBL" id="JBFNXX010000039">
    <property type="protein sequence ID" value="MEW9922243.1"/>
    <property type="molecule type" value="Genomic_DNA"/>
</dbReference>
<dbReference type="InterPro" id="IPR036691">
    <property type="entry name" value="Endo/exonu/phosph_ase_sf"/>
</dbReference>
<reference evidence="2 3" key="1">
    <citation type="submission" date="2024-07" db="EMBL/GenBank/DDBJ databases">
        <title>Marimonas sp.nov., isolated from tidal-flat sediment.</title>
        <authorList>
            <person name="Jayan J.N."/>
            <person name="Lee S.S."/>
        </authorList>
    </citation>
    <scope>NUCLEOTIDE SEQUENCE [LARGE SCALE GENOMIC DNA]</scope>
    <source>
        <strain evidence="2 3">MJW-29</strain>
    </source>
</reference>
<accession>A0ABV3RW29</accession>
<organism evidence="2 3">
    <name type="scientific">Sulfitobacter sediminis</name>
    <dbReference type="NCBI Taxonomy" id="3234186"/>
    <lineage>
        <taxon>Bacteria</taxon>
        <taxon>Pseudomonadati</taxon>
        <taxon>Pseudomonadota</taxon>
        <taxon>Alphaproteobacteria</taxon>
        <taxon>Rhodobacterales</taxon>
        <taxon>Roseobacteraceae</taxon>
        <taxon>Sulfitobacter</taxon>
    </lineage>
</organism>
<dbReference type="RefSeq" id="WP_367879941.1">
    <property type="nucleotide sequence ID" value="NZ_JBFNXX010000039.1"/>
</dbReference>
<dbReference type="Proteomes" id="UP001556098">
    <property type="component" value="Unassembled WGS sequence"/>
</dbReference>
<keyword evidence="2" id="KW-0255">Endonuclease</keyword>
<dbReference type="GO" id="GO:0004519">
    <property type="term" value="F:endonuclease activity"/>
    <property type="evidence" value="ECO:0007669"/>
    <property type="project" value="UniProtKB-KW"/>
</dbReference>
<name>A0ABV3RW29_9RHOB</name>
<gene>
    <name evidence="2" type="ORF">AB2B41_21810</name>
</gene>
<sequence length="306" mass="34385">MQIATLNVQNLRLRQRQGEYFLHGAWDTDSPEDPELDPIDRCLTAELLADINADVLALQEVFDQKTLEYFHDEFLLPTGIAPYPYRVCLPGNDGRGLDVALMSRLRLSNIESHASLVPADLGFPAPPGVSADLPVFRRDCLTATVGAVTLFVCHFKSPYPEPRKSWTIRRLEALATRRIIERKFTHPRPDLWLILGDLNEPTRERGETERAISPLESGFASDLMLRIPKPDRWTYFDPHSGLYHCPDALLASPALAERFPDTVPLIVRKGLGLEVERFRGSHLASVGEHRPHASDHAAVTVEFQGL</sequence>
<feature type="domain" description="Endonuclease/exonuclease/phosphatase" evidence="1">
    <location>
        <begin position="4"/>
        <end position="267"/>
    </location>
</feature>